<organism evidence="1 2">
    <name type="scientific">Trifolium medium</name>
    <dbReference type="NCBI Taxonomy" id="97028"/>
    <lineage>
        <taxon>Eukaryota</taxon>
        <taxon>Viridiplantae</taxon>
        <taxon>Streptophyta</taxon>
        <taxon>Embryophyta</taxon>
        <taxon>Tracheophyta</taxon>
        <taxon>Spermatophyta</taxon>
        <taxon>Magnoliopsida</taxon>
        <taxon>eudicotyledons</taxon>
        <taxon>Gunneridae</taxon>
        <taxon>Pentapetalae</taxon>
        <taxon>rosids</taxon>
        <taxon>fabids</taxon>
        <taxon>Fabales</taxon>
        <taxon>Fabaceae</taxon>
        <taxon>Papilionoideae</taxon>
        <taxon>50 kb inversion clade</taxon>
        <taxon>NPAAA clade</taxon>
        <taxon>Hologalegina</taxon>
        <taxon>IRL clade</taxon>
        <taxon>Trifolieae</taxon>
        <taxon>Trifolium</taxon>
    </lineage>
</organism>
<feature type="non-terminal residue" evidence="1">
    <location>
        <position position="82"/>
    </location>
</feature>
<dbReference type="AlphaFoldDB" id="A0A392SCZ2"/>
<evidence type="ECO:0000313" key="2">
    <source>
        <dbReference type="Proteomes" id="UP000265520"/>
    </source>
</evidence>
<sequence length="82" mass="9372">MDSPTTVLDSPHVKAIKHLKRLLRYDVDDLLEQVSDFTTFSEDLRASSWRLTNKELHFMEAVMHLQGELASDAPFIEAVENA</sequence>
<protein>
    <submittedName>
        <fullName evidence="1">Uncharacterized protein</fullName>
    </submittedName>
</protein>
<dbReference type="Proteomes" id="UP000265520">
    <property type="component" value="Unassembled WGS sequence"/>
</dbReference>
<evidence type="ECO:0000313" key="1">
    <source>
        <dbReference type="EMBL" id="MCI45726.1"/>
    </source>
</evidence>
<name>A0A392SCZ2_9FABA</name>
<proteinExistence type="predicted"/>
<dbReference type="EMBL" id="LXQA010347645">
    <property type="protein sequence ID" value="MCI45726.1"/>
    <property type="molecule type" value="Genomic_DNA"/>
</dbReference>
<reference evidence="1 2" key="1">
    <citation type="journal article" date="2018" name="Front. Plant Sci.">
        <title>Red Clover (Trifolium pratense) and Zigzag Clover (T. medium) - A Picture of Genomic Similarities and Differences.</title>
        <authorList>
            <person name="Dluhosova J."/>
            <person name="Istvanek J."/>
            <person name="Nedelnik J."/>
            <person name="Repkova J."/>
        </authorList>
    </citation>
    <scope>NUCLEOTIDE SEQUENCE [LARGE SCALE GENOMIC DNA]</scope>
    <source>
        <strain evidence="2">cv. 10/8</strain>
        <tissue evidence="1">Leaf</tissue>
    </source>
</reference>
<accession>A0A392SCZ2</accession>
<keyword evidence="2" id="KW-1185">Reference proteome</keyword>
<comment type="caution">
    <text evidence="1">The sequence shown here is derived from an EMBL/GenBank/DDBJ whole genome shotgun (WGS) entry which is preliminary data.</text>
</comment>